<evidence type="ECO:0008006" key="3">
    <source>
        <dbReference type="Google" id="ProtNLM"/>
    </source>
</evidence>
<dbReference type="GO" id="GO:0005979">
    <property type="term" value="P:regulation of glycogen biosynthetic process"/>
    <property type="evidence" value="ECO:0007669"/>
    <property type="project" value="TreeGrafter"/>
</dbReference>
<evidence type="ECO:0000313" key="2">
    <source>
        <dbReference type="Proteomes" id="UP000318571"/>
    </source>
</evidence>
<dbReference type="GO" id="GO:0000164">
    <property type="term" value="C:protein phosphatase type 1 complex"/>
    <property type="evidence" value="ECO:0007669"/>
    <property type="project" value="TreeGrafter"/>
</dbReference>
<keyword evidence="2" id="KW-1185">Reference proteome</keyword>
<name>A0A553P1P5_TIGCA</name>
<dbReference type="AlphaFoldDB" id="A0A553P1P5"/>
<proteinExistence type="predicted"/>
<dbReference type="Proteomes" id="UP000318571">
    <property type="component" value="Chromosome 7"/>
</dbReference>
<accession>A0A553P1P5</accession>
<dbReference type="PANTHER" id="PTHR12307">
    <property type="entry name" value="PROTEIN PHOSPHATASE 1 REGULATORY SUBUNIT"/>
    <property type="match status" value="1"/>
</dbReference>
<gene>
    <name evidence="1" type="ORF">TCAL_14883</name>
</gene>
<dbReference type="GO" id="GO:0008157">
    <property type="term" value="F:protein phosphatase 1 binding"/>
    <property type="evidence" value="ECO:0007669"/>
    <property type="project" value="TreeGrafter"/>
</dbReference>
<protein>
    <recommendedName>
        <fullName evidence="3">CBM21 domain-containing protein</fullName>
    </recommendedName>
</protein>
<dbReference type="InterPro" id="IPR050782">
    <property type="entry name" value="PP1_regulatory_subunit_3"/>
</dbReference>
<dbReference type="Gene3D" id="2.60.40.2440">
    <property type="entry name" value="Carbohydrate binding type-21 domain"/>
    <property type="match status" value="1"/>
</dbReference>
<dbReference type="GO" id="GO:2001069">
    <property type="term" value="F:glycogen binding"/>
    <property type="evidence" value="ECO:0007669"/>
    <property type="project" value="TreeGrafter"/>
</dbReference>
<sequence length="325" mass="37148">MTSLNSRRKLSEETGTCLPSLAKNHSISNPKPCLKRRSSVPLKDGEMHSHLGSCDSFEDMDSNFSYDDSSSSLSSRKSVCFADSIGEDLCHIKTFKKELFELQSDYFHEENWTARMWRWQIAPFEDDLEDSVDSWYIQDDVLEVIDEIDIEDGDDLIGMEDELIRAMSPFQMESVKQSNPSKSSVITPTFLCPKDLPEFNLNLKKWGVTLESVEVQDKCITGSIRIDQTVVPSHECEVSVQFSFNNWSKIQRIQATPSVDRQDRFVFEISTAQMECGDDLELIVMCDFHQSQSDAMVSLKDDNLGLRYRLICKNTPKFAPGKSLW</sequence>
<dbReference type="InterPro" id="IPR038175">
    <property type="entry name" value="CBM21_dom_sf"/>
</dbReference>
<dbReference type="PANTHER" id="PTHR12307:SF36">
    <property type="entry name" value="GLYCOGEN-BINDING SUBUNIT 76A"/>
    <property type="match status" value="1"/>
</dbReference>
<evidence type="ECO:0000313" key="1">
    <source>
        <dbReference type="EMBL" id="TRY71603.1"/>
    </source>
</evidence>
<comment type="caution">
    <text evidence="1">The sequence shown here is derived from an EMBL/GenBank/DDBJ whole genome shotgun (WGS) entry which is preliminary data.</text>
</comment>
<organism evidence="1 2">
    <name type="scientific">Tigriopus californicus</name>
    <name type="common">Marine copepod</name>
    <dbReference type="NCBI Taxonomy" id="6832"/>
    <lineage>
        <taxon>Eukaryota</taxon>
        <taxon>Metazoa</taxon>
        <taxon>Ecdysozoa</taxon>
        <taxon>Arthropoda</taxon>
        <taxon>Crustacea</taxon>
        <taxon>Multicrustacea</taxon>
        <taxon>Hexanauplia</taxon>
        <taxon>Copepoda</taxon>
        <taxon>Harpacticoida</taxon>
        <taxon>Harpacticidae</taxon>
        <taxon>Tigriopus</taxon>
    </lineage>
</organism>
<dbReference type="EMBL" id="VCGU01000008">
    <property type="protein sequence ID" value="TRY71603.1"/>
    <property type="molecule type" value="Genomic_DNA"/>
</dbReference>
<reference evidence="1 2" key="1">
    <citation type="journal article" date="2018" name="Nat. Ecol. Evol.">
        <title>Genomic signatures of mitonuclear coevolution across populations of Tigriopus californicus.</title>
        <authorList>
            <person name="Barreto F.S."/>
            <person name="Watson E.T."/>
            <person name="Lima T.G."/>
            <person name="Willett C.S."/>
            <person name="Edmands S."/>
            <person name="Li W."/>
            <person name="Burton R.S."/>
        </authorList>
    </citation>
    <scope>NUCLEOTIDE SEQUENCE [LARGE SCALE GENOMIC DNA]</scope>
    <source>
        <strain evidence="1 2">San Diego</strain>
    </source>
</reference>